<evidence type="ECO:0000259" key="1">
    <source>
        <dbReference type="Pfam" id="PF13843"/>
    </source>
</evidence>
<organism evidence="2 3">
    <name type="scientific">Cinara cedri</name>
    <dbReference type="NCBI Taxonomy" id="506608"/>
    <lineage>
        <taxon>Eukaryota</taxon>
        <taxon>Metazoa</taxon>
        <taxon>Ecdysozoa</taxon>
        <taxon>Arthropoda</taxon>
        <taxon>Hexapoda</taxon>
        <taxon>Insecta</taxon>
        <taxon>Pterygota</taxon>
        <taxon>Neoptera</taxon>
        <taxon>Paraneoptera</taxon>
        <taxon>Hemiptera</taxon>
        <taxon>Sternorrhyncha</taxon>
        <taxon>Aphidomorpha</taxon>
        <taxon>Aphidoidea</taxon>
        <taxon>Aphididae</taxon>
        <taxon>Lachninae</taxon>
        <taxon>Cinara</taxon>
    </lineage>
</organism>
<feature type="domain" description="PiggyBac transposable element-derived protein" evidence="1">
    <location>
        <begin position="16"/>
        <end position="121"/>
    </location>
</feature>
<dbReference type="OrthoDB" id="6620340at2759"/>
<evidence type="ECO:0000313" key="3">
    <source>
        <dbReference type="Proteomes" id="UP000325440"/>
    </source>
</evidence>
<keyword evidence="3" id="KW-1185">Reference proteome</keyword>
<dbReference type="InterPro" id="IPR029526">
    <property type="entry name" value="PGBD"/>
</dbReference>
<sequence>MEVYICTQPDGSFKCDYSPSGIVKGLIASISKTGRKITMDNWYTSIPLTIDLLENHKLIIVGTIRKNKREIPKCFLDTKKREVNSTIFGYGKNIILLSYVPRKNKNVMLVSIMHEKGLMKTQITKNPK</sequence>
<name>A0A5E4NEC2_9HEMI</name>
<accession>A0A5E4NEC2</accession>
<dbReference type="Proteomes" id="UP000325440">
    <property type="component" value="Unassembled WGS sequence"/>
</dbReference>
<dbReference type="AlphaFoldDB" id="A0A5E4NEC2"/>
<dbReference type="Pfam" id="PF13843">
    <property type="entry name" value="DDE_Tnp_1_7"/>
    <property type="match status" value="1"/>
</dbReference>
<proteinExistence type="predicted"/>
<evidence type="ECO:0000313" key="2">
    <source>
        <dbReference type="EMBL" id="VVC41497.1"/>
    </source>
</evidence>
<gene>
    <name evidence="2" type="ORF">CINCED_3A011521</name>
</gene>
<reference evidence="2 3" key="1">
    <citation type="submission" date="2019-08" db="EMBL/GenBank/DDBJ databases">
        <authorList>
            <person name="Alioto T."/>
            <person name="Alioto T."/>
            <person name="Gomez Garrido J."/>
        </authorList>
    </citation>
    <scope>NUCLEOTIDE SEQUENCE [LARGE SCALE GENOMIC DNA]</scope>
</reference>
<dbReference type="EMBL" id="CABPRJ010001920">
    <property type="protein sequence ID" value="VVC41497.1"/>
    <property type="molecule type" value="Genomic_DNA"/>
</dbReference>
<protein>
    <submittedName>
        <fullName evidence="2">PiggyBac transposable element-derived protein</fullName>
    </submittedName>
</protein>